<dbReference type="Proteomes" id="UP000827872">
    <property type="component" value="Linkage Group LG01"/>
</dbReference>
<organism evidence="1 2">
    <name type="scientific">Sphaerodactylus townsendi</name>
    <dbReference type="NCBI Taxonomy" id="933632"/>
    <lineage>
        <taxon>Eukaryota</taxon>
        <taxon>Metazoa</taxon>
        <taxon>Chordata</taxon>
        <taxon>Craniata</taxon>
        <taxon>Vertebrata</taxon>
        <taxon>Euteleostomi</taxon>
        <taxon>Lepidosauria</taxon>
        <taxon>Squamata</taxon>
        <taxon>Bifurcata</taxon>
        <taxon>Gekkota</taxon>
        <taxon>Sphaerodactylidae</taxon>
        <taxon>Sphaerodactylus</taxon>
    </lineage>
</organism>
<protein>
    <submittedName>
        <fullName evidence="1">Uncharacterized protein</fullName>
    </submittedName>
</protein>
<comment type="caution">
    <text evidence="1">The sequence shown here is derived from an EMBL/GenBank/DDBJ whole genome shotgun (WGS) entry which is preliminary data.</text>
</comment>
<proteinExistence type="predicted"/>
<evidence type="ECO:0000313" key="1">
    <source>
        <dbReference type="EMBL" id="KAH8016680.1"/>
    </source>
</evidence>
<keyword evidence="2" id="KW-1185">Reference proteome</keyword>
<sequence length="255" mass="27887">METCKQGTGLLHLAIIHCMDSVALCCIAQLPKEVLEMQNDLFQTPLHLSVYLQQSNVVQELILKGVSTALQDRNGNTPLHLACEQQSLECAQLLLQQQEPVFGKPLEYRRSLKNLQLQNWQGFTCLHISTLKGNLQLMALLVNSGADINVQDGTSGKTPLHLAVENHDEVAVKHLLQMGAQVDAQMYNGCTPLHLAVGRKDATIAAILCHSGADTLLRNMEDETAQDLADGNDDILTLLPFDDLMISGKPVVCSS</sequence>
<gene>
    <name evidence="1" type="ORF">K3G42_021702</name>
</gene>
<dbReference type="EMBL" id="CM037614">
    <property type="protein sequence ID" value="KAH8016680.1"/>
    <property type="molecule type" value="Genomic_DNA"/>
</dbReference>
<name>A0ACB8GC28_9SAUR</name>
<evidence type="ECO:0000313" key="2">
    <source>
        <dbReference type="Proteomes" id="UP000827872"/>
    </source>
</evidence>
<reference evidence="1" key="1">
    <citation type="submission" date="2021-08" db="EMBL/GenBank/DDBJ databases">
        <title>The first chromosome-level gecko genome reveals the dynamic sex chromosomes of Neotropical dwarf geckos (Sphaerodactylidae: Sphaerodactylus).</title>
        <authorList>
            <person name="Pinto B.J."/>
            <person name="Keating S.E."/>
            <person name="Gamble T."/>
        </authorList>
    </citation>
    <scope>NUCLEOTIDE SEQUENCE</scope>
    <source>
        <strain evidence="1">TG3544</strain>
    </source>
</reference>
<accession>A0ACB8GC28</accession>